<evidence type="ECO:0000313" key="4">
    <source>
        <dbReference type="Proteomes" id="UP000770889"/>
    </source>
</evidence>
<dbReference type="InterPro" id="IPR009050">
    <property type="entry name" value="Globin-like_sf"/>
</dbReference>
<dbReference type="EMBL" id="JAHHGM010000009">
    <property type="protein sequence ID" value="MBT2989503.1"/>
    <property type="molecule type" value="Genomic_DNA"/>
</dbReference>
<dbReference type="AlphaFoldDB" id="A0A944M930"/>
<evidence type="ECO:0000313" key="3">
    <source>
        <dbReference type="EMBL" id="MBT2989503.1"/>
    </source>
</evidence>
<protein>
    <submittedName>
        <fullName evidence="3">Globin</fullName>
    </submittedName>
</protein>
<name>A0A944M930_9GAMM</name>
<proteinExistence type="inferred from homology"/>
<sequence>MSVINQHNLAIFRQSLQRVSASTEFFDCFYNSFVAQSDEIGEFFKNRDMKQLKKKLRETLFMLAETAEGRPGLTLYIEMLGRVHLRLKVKRKHFVMWEEALLEAVKRYDKEFDDKVLAAWLEVIDNVIETMFRALDETKQMAS</sequence>
<comment type="similarity">
    <text evidence="1">Belongs to the globin family.</text>
</comment>
<dbReference type="Proteomes" id="UP000770889">
    <property type="component" value="Unassembled WGS sequence"/>
</dbReference>
<feature type="domain" description="Globin" evidence="2">
    <location>
        <begin position="43"/>
        <end position="131"/>
    </location>
</feature>
<keyword evidence="1" id="KW-0349">Heme</keyword>
<reference evidence="3 4" key="1">
    <citation type="submission" date="2021-05" db="EMBL/GenBank/DDBJ databases">
        <title>Genetic and Functional Diversity in Clade A Lucinid endosymbionts from the Bahamas.</title>
        <authorList>
            <person name="Giani N.M."/>
            <person name="Engel A.S."/>
            <person name="Campbell B.J."/>
        </authorList>
    </citation>
    <scope>NUCLEOTIDE SEQUENCE [LARGE SCALE GENOMIC DNA]</scope>
    <source>
        <strain evidence="3">LUC16012Gg_MoonRockCtena</strain>
    </source>
</reference>
<gene>
    <name evidence="3" type="ORF">KME65_11120</name>
</gene>
<accession>A0A944M930</accession>
<dbReference type="Pfam" id="PF00042">
    <property type="entry name" value="Globin"/>
    <property type="match status" value="1"/>
</dbReference>
<evidence type="ECO:0000256" key="1">
    <source>
        <dbReference type="RuleBase" id="RU000356"/>
    </source>
</evidence>
<comment type="caution">
    <text evidence="3">The sequence shown here is derived from an EMBL/GenBank/DDBJ whole genome shotgun (WGS) entry which is preliminary data.</text>
</comment>
<dbReference type="Gene3D" id="1.10.490.10">
    <property type="entry name" value="Globins"/>
    <property type="match status" value="1"/>
</dbReference>
<evidence type="ECO:0000259" key="2">
    <source>
        <dbReference type="Pfam" id="PF00042"/>
    </source>
</evidence>
<keyword evidence="1" id="KW-0408">Iron</keyword>
<dbReference type="SUPFAM" id="SSF46458">
    <property type="entry name" value="Globin-like"/>
    <property type="match status" value="1"/>
</dbReference>
<dbReference type="GO" id="GO:0005344">
    <property type="term" value="F:oxygen carrier activity"/>
    <property type="evidence" value="ECO:0007669"/>
    <property type="project" value="UniProtKB-KW"/>
</dbReference>
<dbReference type="InterPro" id="IPR000971">
    <property type="entry name" value="Globin"/>
</dbReference>
<keyword evidence="1" id="KW-0561">Oxygen transport</keyword>
<keyword evidence="1" id="KW-0479">Metal-binding</keyword>
<dbReference type="InterPro" id="IPR012292">
    <property type="entry name" value="Globin/Proto"/>
</dbReference>
<dbReference type="GO" id="GO:0020037">
    <property type="term" value="F:heme binding"/>
    <property type="evidence" value="ECO:0007669"/>
    <property type="project" value="InterPro"/>
</dbReference>
<keyword evidence="1" id="KW-0813">Transport</keyword>
<organism evidence="3 4">
    <name type="scientific">Candidatus Thiodiazotropha taylori</name>
    <dbReference type="NCBI Taxonomy" id="2792791"/>
    <lineage>
        <taxon>Bacteria</taxon>
        <taxon>Pseudomonadati</taxon>
        <taxon>Pseudomonadota</taxon>
        <taxon>Gammaproteobacteria</taxon>
        <taxon>Chromatiales</taxon>
        <taxon>Sedimenticolaceae</taxon>
        <taxon>Candidatus Thiodiazotropha</taxon>
    </lineage>
</organism>
<dbReference type="GO" id="GO:0019825">
    <property type="term" value="F:oxygen binding"/>
    <property type="evidence" value="ECO:0007669"/>
    <property type="project" value="InterPro"/>
</dbReference>